<dbReference type="GeneID" id="90592260"/>
<sequence>MKLFENIREFFWPLLEKGEAQKIKKLEPNEIKVENKHLEQTLKYALDFYESEAQRKKTVEGKSSLFISIISVITSIILGVTTVLVKTNDFSVVLLFLIFLLFVLSIYMSRTVWFSLKTLERKAYYSVSINDFLIGEKNDDYFKKLISDITNKVRKNSIVINEKVDNMTMAQEYFKRAIVIVSFYSFVILIFFISKSGVNFPKLFSNGVSFLNSLNLSAWNIVILYLLIAISLILGIKANRKK</sequence>
<feature type="transmembrane region" description="Helical" evidence="1">
    <location>
        <begin position="177"/>
        <end position="198"/>
    </location>
</feature>
<proteinExistence type="predicted"/>
<evidence type="ECO:0000313" key="3">
    <source>
        <dbReference type="Proteomes" id="UP000199574"/>
    </source>
</evidence>
<feature type="transmembrane region" description="Helical" evidence="1">
    <location>
        <begin position="218"/>
        <end position="236"/>
    </location>
</feature>
<dbReference type="Proteomes" id="UP000199574">
    <property type="component" value="Chromosome I"/>
</dbReference>
<reference evidence="2 3" key="1">
    <citation type="submission" date="2016-10" db="EMBL/GenBank/DDBJ databases">
        <authorList>
            <person name="Varghese N."/>
            <person name="Submissions S."/>
        </authorList>
    </citation>
    <scope>NUCLEOTIDE SEQUENCE [LARGE SCALE GENOMIC DNA]</scope>
    <source>
        <strain evidence="2 3">MAR_2009_60</strain>
    </source>
</reference>
<feature type="transmembrane region" description="Helical" evidence="1">
    <location>
        <begin position="65"/>
        <end position="84"/>
    </location>
</feature>
<protein>
    <recommendedName>
        <fullName evidence="4">SMODS and SLOG-associating 2TM effector domain-containing protein</fullName>
    </recommendedName>
</protein>
<evidence type="ECO:0000256" key="1">
    <source>
        <dbReference type="SAM" id="Phobius"/>
    </source>
</evidence>
<evidence type="ECO:0008006" key="4">
    <source>
        <dbReference type="Google" id="ProtNLM"/>
    </source>
</evidence>
<gene>
    <name evidence="2" type="ORF">SAMN05192545_1511</name>
</gene>
<dbReference type="EMBL" id="LT629754">
    <property type="protein sequence ID" value="SDS50049.1"/>
    <property type="molecule type" value="Genomic_DNA"/>
</dbReference>
<keyword evidence="1" id="KW-0472">Membrane</keyword>
<keyword evidence="1" id="KW-1133">Transmembrane helix</keyword>
<organism evidence="2 3">
    <name type="scientific">Maribacter dokdonensis</name>
    <dbReference type="NCBI Taxonomy" id="320912"/>
    <lineage>
        <taxon>Bacteria</taxon>
        <taxon>Pseudomonadati</taxon>
        <taxon>Bacteroidota</taxon>
        <taxon>Flavobacteriia</taxon>
        <taxon>Flavobacteriales</taxon>
        <taxon>Flavobacteriaceae</taxon>
        <taxon>Maribacter</taxon>
    </lineage>
</organism>
<feature type="transmembrane region" description="Helical" evidence="1">
    <location>
        <begin position="90"/>
        <end position="108"/>
    </location>
</feature>
<dbReference type="RefSeq" id="WP_091604493.1">
    <property type="nucleotide sequence ID" value="NZ_LT629754.1"/>
</dbReference>
<accession>A0ABY0UDL3</accession>
<evidence type="ECO:0000313" key="2">
    <source>
        <dbReference type="EMBL" id="SDS50049.1"/>
    </source>
</evidence>
<keyword evidence="3" id="KW-1185">Reference proteome</keyword>
<keyword evidence="1" id="KW-0812">Transmembrane</keyword>
<name>A0ABY0UDL3_9FLAO</name>